<evidence type="ECO:0000256" key="8">
    <source>
        <dbReference type="ARBA" id="ARBA00023242"/>
    </source>
</evidence>
<evidence type="ECO:0000256" key="1">
    <source>
        <dbReference type="ARBA" id="ARBA00004259"/>
    </source>
</evidence>
<dbReference type="InterPro" id="IPR046753">
    <property type="entry name" value="TOIP1/2_C"/>
</dbReference>
<evidence type="ECO:0000256" key="6">
    <source>
        <dbReference type="ARBA" id="ARBA00023136"/>
    </source>
</evidence>
<keyword evidence="3" id="KW-0597">Phosphoprotein</keyword>
<comment type="similarity">
    <text evidence="2">Belongs to the TOR1AIP family.</text>
</comment>
<evidence type="ECO:0000256" key="10">
    <source>
        <dbReference type="SAM" id="Phobius"/>
    </source>
</evidence>
<proteinExistence type="inferred from homology"/>
<reference evidence="13" key="1">
    <citation type="submission" date="2025-08" db="UniProtKB">
        <authorList>
            <consortium name="RefSeq"/>
        </authorList>
    </citation>
    <scope>IDENTIFICATION</scope>
</reference>
<evidence type="ECO:0000256" key="4">
    <source>
        <dbReference type="ARBA" id="ARBA00022692"/>
    </source>
</evidence>
<comment type="subcellular location">
    <subcellularLocation>
        <location evidence="9">Endomembrane system</location>
        <topology evidence="9">Single-pass membrane protein</topology>
    </subcellularLocation>
    <subcellularLocation>
        <location evidence="1">Nucleus envelope</location>
    </subcellularLocation>
</comment>
<feature type="domain" description="Torsin-1A-interacting protein 1/2 AAA+ activator" evidence="11">
    <location>
        <begin position="158"/>
        <end position="365"/>
    </location>
</feature>
<protein>
    <submittedName>
        <fullName evidence="13">Uncharacterized protein LOC136079753</fullName>
    </submittedName>
</protein>
<evidence type="ECO:0000313" key="12">
    <source>
        <dbReference type="Proteomes" id="UP001652625"/>
    </source>
</evidence>
<evidence type="ECO:0000256" key="3">
    <source>
        <dbReference type="ARBA" id="ARBA00022553"/>
    </source>
</evidence>
<dbReference type="PANTHER" id="PTHR18843:SF7">
    <property type="entry name" value="LAMINA-ASSOCIATED POLYPEPTIDE 1B ISOFORM 1-RELATED"/>
    <property type="match status" value="1"/>
</dbReference>
<dbReference type="InterPro" id="IPR038599">
    <property type="entry name" value="LAP1C-like_C_sf"/>
</dbReference>
<keyword evidence="6 10" id="KW-0472">Membrane</keyword>
<dbReference type="InterPro" id="IPR008662">
    <property type="entry name" value="TOIP1/2"/>
</dbReference>
<dbReference type="Gene3D" id="3.40.50.12190">
    <property type="match status" value="1"/>
</dbReference>
<dbReference type="Pfam" id="PF05609">
    <property type="entry name" value="LAP1_C"/>
    <property type="match status" value="1"/>
</dbReference>
<organism evidence="12 13">
    <name type="scientific">Hydra vulgaris</name>
    <name type="common">Hydra</name>
    <name type="synonym">Hydra attenuata</name>
    <dbReference type="NCBI Taxonomy" id="6087"/>
    <lineage>
        <taxon>Eukaryota</taxon>
        <taxon>Metazoa</taxon>
        <taxon>Cnidaria</taxon>
        <taxon>Hydrozoa</taxon>
        <taxon>Hydroidolina</taxon>
        <taxon>Anthoathecata</taxon>
        <taxon>Aplanulata</taxon>
        <taxon>Hydridae</taxon>
        <taxon>Hydra</taxon>
    </lineage>
</organism>
<keyword evidence="8" id="KW-0539">Nucleus</keyword>
<evidence type="ECO:0000256" key="7">
    <source>
        <dbReference type="ARBA" id="ARBA00023180"/>
    </source>
</evidence>
<evidence type="ECO:0000256" key="2">
    <source>
        <dbReference type="ARBA" id="ARBA00007860"/>
    </source>
</evidence>
<feature type="transmembrane region" description="Helical" evidence="10">
    <location>
        <begin position="121"/>
        <end position="139"/>
    </location>
</feature>
<accession>A0ABM4BSK2</accession>
<keyword evidence="4 10" id="KW-0812">Transmembrane</keyword>
<name>A0ABM4BSK2_HYDVU</name>
<keyword evidence="7" id="KW-0325">Glycoprotein</keyword>
<dbReference type="PANTHER" id="PTHR18843">
    <property type="entry name" value="TORSIN-1A-INTERACTING PROTEIN"/>
    <property type="match status" value="1"/>
</dbReference>
<keyword evidence="12" id="KW-1185">Reference proteome</keyword>
<evidence type="ECO:0000256" key="5">
    <source>
        <dbReference type="ARBA" id="ARBA00022989"/>
    </source>
</evidence>
<evidence type="ECO:0000259" key="11">
    <source>
        <dbReference type="Pfam" id="PF05609"/>
    </source>
</evidence>
<gene>
    <name evidence="13" type="primary">LOC136079753</name>
</gene>
<dbReference type="Proteomes" id="UP001652625">
    <property type="component" value="Chromosome 04"/>
</dbReference>
<evidence type="ECO:0000313" key="13">
    <source>
        <dbReference type="RefSeq" id="XP_065652133.1"/>
    </source>
</evidence>
<keyword evidence="5 10" id="KW-1133">Transmembrane helix</keyword>
<evidence type="ECO:0000256" key="9">
    <source>
        <dbReference type="ARBA" id="ARBA00037847"/>
    </source>
</evidence>
<dbReference type="GeneID" id="136079753"/>
<dbReference type="RefSeq" id="XP_065652133.1">
    <property type="nucleotide sequence ID" value="XM_065796061.1"/>
</dbReference>
<sequence length="366" mass="42402">MDKNIYDKLKHLEYDQLNVLLDRLGLEPSENENDDREEIVSNILLECENKEYLNKVYQILKEMKLSSGKGRPAVLKEKVEGAQSEIDQSISFKHQSVNPGYSFEKNNNVCRNVPPNSKKPFFFYFALIALVAVPVAFVMRDSQNQKTFPLDHYYVTPKVFQLKINDMTKTFLNQEDMSWQKINKLGYKHLERVFKYDTSSLKPFTMLIAGYNGTSLTMKCFLKELGLAFTNKSYDTLTSEGANKESLDKQIQESLNSFQKYVVVTNIEQMTYDTASIFMSYADEYVDSTVISFPQSTIIMTAEMPFSFPENNINYNRLKEEEKIMKYFVNEIWGPDKNKASALWSRIGNVVILLKPESLTNFEHCN</sequence>